<name>A0A6A4SH85_SCOMX</name>
<comment type="caution">
    <text evidence="1">The sequence shown here is derived from an EMBL/GenBank/DDBJ whole genome shotgun (WGS) entry which is preliminary data.</text>
</comment>
<proteinExistence type="predicted"/>
<sequence>MLTHQPYKARLYGYYIHQNDMVTAQLYGKQGFAKISTRVFSPFFLTLDMFGLEKVAVRLTEINRELRDEGAFLLPTHFQGENLAERDC</sequence>
<dbReference type="AlphaFoldDB" id="A0A6A4SH85"/>
<accession>A0A6A4SH85</accession>
<dbReference type="EMBL" id="VEVO01000015">
    <property type="protein sequence ID" value="KAF0030284.1"/>
    <property type="molecule type" value="Genomic_DNA"/>
</dbReference>
<organism evidence="1 2">
    <name type="scientific">Scophthalmus maximus</name>
    <name type="common">Turbot</name>
    <name type="synonym">Psetta maxima</name>
    <dbReference type="NCBI Taxonomy" id="52904"/>
    <lineage>
        <taxon>Eukaryota</taxon>
        <taxon>Metazoa</taxon>
        <taxon>Chordata</taxon>
        <taxon>Craniata</taxon>
        <taxon>Vertebrata</taxon>
        <taxon>Euteleostomi</taxon>
        <taxon>Actinopterygii</taxon>
        <taxon>Neopterygii</taxon>
        <taxon>Teleostei</taxon>
        <taxon>Neoteleostei</taxon>
        <taxon>Acanthomorphata</taxon>
        <taxon>Carangaria</taxon>
        <taxon>Pleuronectiformes</taxon>
        <taxon>Pleuronectoidei</taxon>
        <taxon>Scophthalmidae</taxon>
        <taxon>Scophthalmus</taxon>
    </lineage>
</organism>
<protein>
    <submittedName>
        <fullName evidence="1">Uncharacterized protein</fullName>
    </submittedName>
</protein>
<evidence type="ECO:0000313" key="1">
    <source>
        <dbReference type="EMBL" id="KAF0030284.1"/>
    </source>
</evidence>
<dbReference type="Proteomes" id="UP000438429">
    <property type="component" value="Unassembled WGS sequence"/>
</dbReference>
<gene>
    <name evidence="1" type="ORF">F2P81_017015</name>
</gene>
<reference evidence="1 2" key="1">
    <citation type="submission" date="2019-06" db="EMBL/GenBank/DDBJ databases">
        <title>Draft genomes of female and male turbot (Scophthalmus maximus).</title>
        <authorList>
            <person name="Xu H."/>
            <person name="Xu X.-W."/>
            <person name="Shao C."/>
            <person name="Chen S."/>
        </authorList>
    </citation>
    <scope>NUCLEOTIDE SEQUENCE [LARGE SCALE GENOMIC DNA]</scope>
    <source>
        <strain evidence="1">Ysfricsl-2016a</strain>
        <tissue evidence="1">Blood</tissue>
    </source>
</reference>
<evidence type="ECO:0000313" key="2">
    <source>
        <dbReference type="Proteomes" id="UP000438429"/>
    </source>
</evidence>